<keyword evidence="2" id="KW-1185">Reference proteome</keyword>
<dbReference type="eggNOG" id="COG1877">
    <property type="taxonomic scope" value="Bacteria"/>
</dbReference>
<proteinExistence type="predicted"/>
<accession>A0A0A0M6P6</accession>
<protein>
    <submittedName>
        <fullName evidence="1">Trehalose phosphatase</fullName>
    </submittedName>
</protein>
<dbReference type="Pfam" id="PF02358">
    <property type="entry name" value="Trehalose_PPase"/>
    <property type="match status" value="1"/>
</dbReference>
<dbReference type="GO" id="GO:0005992">
    <property type="term" value="P:trehalose biosynthetic process"/>
    <property type="evidence" value="ECO:0007669"/>
    <property type="project" value="InterPro"/>
</dbReference>
<dbReference type="RefSeq" id="WP_036136803.1">
    <property type="nucleotide sequence ID" value="NZ_AVBH01000052.1"/>
</dbReference>
<sequence length="127" mass="13378">MIAKLLPPPPALDDRCALFLDVDGTLLDFAPHPDAARVPDGLREVLAALHRRLDGALALVSGRPVDGLDTLFHPLRLPAAGLHGLELRSGEDGTRAPPVPDALSDVLDRARAFAAPRTGTVVEDKGS</sequence>
<reference evidence="1 2" key="1">
    <citation type="submission" date="2013-08" db="EMBL/GenBank/DDBJ databases">
        <title>Genomic analysis of Lysobacter defluvii.</title>
        <authorList>
            <person name="Wang Q."/>
            <person name="Wang G."/>
        </authorList>
    </citation>
    <scope>NUCLEOTIDE SEQUENCE [LARGE SCALE GENOMIC DNA]</scope>
    <source>
        <strain evidence="1 2">IMMIB APB-9</strain>
    </source>
</reference>
<dbReference type="EMBL" id="AVBH01000052">
    <property type="protein sequence ID" value="KGO98755.1"/>
    <property type="molecule type" value="Genomic_DNA"/>
</dbReference>
<dbReference type="InterPro" id="IPR023214">
    <property type="entry name" value="HAD_sf"/>
</dbReference>
<dbReference type="STRING" id="1385515.GCA_000423325_01944"/>
<dbReference type="Gene3D" id="3.30.70.1020">
    <property type="entry name" value="Trehalose-6-phosphate phosphatase related protein, domain 2"/>
    <property type="match status" value="1"/>
</dbReference>
<dbReference type="Gene3D" id="3.40.50.1000">
    <property type="entry name" value="HAD superfamily/HAD-like"/>
    <property type="match status" value="1"/>
</dbReference>
<evidence type="ECO:0000313" key="2">
    <source>
        <dbReference type="Proteomes" id="UP000030003"/>
    </source>
</evidence>
<dbReference type="InterPro" id="IPR036412">
    <property type="entry name" value="HAD-like_sf"/>
</dbReference>
<organism evidence="1 2">
    <name type="scientific">Lysobacter defluvii IMMIB APB-9 = DSM 18482</name>
    <dbReference type="NCBI Taxonomy" id="1385515"/>
    <lineage>
        <taxon>Bacteria</taxon>
        <taxon>Pseudomonadati</taxon>
        <taxon>Pseudomonadota</taxon>
        <taxon>Gammaproteobacteria</taxon>
        <taxon>Lysobacterales</taxon>
        <taxon>Lysobacteraceae</taxon>
        <taxon>Novilysobacter</taxon>
    </lineage>
</organism>
<feature type="non-terminal residue" evidence="1">
    <location>
        <position position="127"/>
    </location>
</feature>
<dbReference type="SUPFAM" id="SSF56784">
    <property type="entry name" value="HAD-like"/>
    <property type="match status" value="1"/>
</dbReference>
<comment type="caution">
    <text evidence="1">The sequence shown here is derived from an EMBL/GenBank/DDBJ whole genome shotgun (WGS) entry which is preliminary data.</text>
</comment>
<dbReference type="InterPro" id="IPR003337">
    <property type="entry name" value="Trehalose_PPase"/>
</dbReference>
<evidence type="ECO:0000313" key="1">
    <source>
        <dbReference type="EMBL" id="KGO98755.1"/>
    </source>
</evidence>
<name>A0A0A0M6P6_9GAMM</name>
<dbReference type="AlphaFoldDB" id="A0A0A0M6P6"/>
<gene>
    <name evidence="1" type="ORF">N791_10730</name>
</gene>
<dbReference type="Proteomes" id="UP000030003">
    <property type="component" value="Unassembled WGS sequence"/>
</dbReference>